<dbReference type="AlphaFoldDB" id="A0A0A2WII6"/>
<comment type="caution">
    <text evidence="2">The sequence shown here is derived from an EMBL/GenBank/DDBJ whole genome shotgun (WGS) entry which is preliminary data.</text>
</comment>
<keyword evidence="3" id="KW-1185">Reference proteome</keyword>
<dbReference type="EMBL" id="JRKJ01000004">
    <property type="protein sequence ID" value="KGQ20006.1"/>
    <property type="molecule type" value="Genomic_DNA"/>
</dbReference>
<accession>A0A0A2WII6</accession>
<reference evidence="2 3" key="1">
    <citation type="submission" date="2014-09" db="EMBL/GenBank/DDBJ databases">
        <title>Genome sequences of Lysobacter dokdonensis DS-58.</title>
        <authorList>
            <person name="Kim J.F."/>
            <person name="Kwak M.-J."/>
        </authorList>
    </citation>
    <scope>NUCLEOTIDE SEQUENCE [LARGE SCALE GENOMIC DNA]</scope>
    <source>
        <strain evidence="2 3">DS-58</strain>
    </source>
</reference>
<evidence type="ECO:0000313" key="3">
    <source>
        <dbReference type="Proteomes" id="UP000030518"/>
    </source>
</evidence>
<feature type="region of interest" description="Disordered" evidence="1">
    <location>
        <begin position="1"/>
        <end position="46"/>
    </location>
</feature>
<evidence type="ECO:0000313" key="2">
    <source>
        <dbReference type="EMBL" id="KGQ20006.1"/>
    </source>
</evidence>
<name>A0A0A2WII6_9GAMM</name>
<evidence type="ECO:0000256" key="1">
    <source>
        <dbReference type="SAM" id="MobiDB-lite"/>
    </source>
</evidence>
<dbReference type="PATRIC" id="fig|1300345.3.peg.753"/>
<proteinExistence type="predicted"/>
<dbReference type="Proteomes" id="UP000030518">
    <property type="component" value="Unassembled WGS sequence"/>
</dbReference>
<sequence>MSPAPAGQLNGFPRREPALRASGLPRGSLNGSRRRSPPGHRSDYQV</sequence>
<organism evidence="2 3">
    <name type="scientific">Lysobacter dokdonensis DS-58</name>
    <dbReference type="NCBI Taxonomy" id="1300345"/>
    <lineage>
        <taxon>Bacteria</taxon>
        <taxon>Pseudomonadati</taxon>
        <taxon>Pseudomonadota</taxon>
        <taxon>Gammaproteobacteria</taxon>
        <taxon>Lysobacterales</taxon>
        <taxon>Lysobacteraceae</taxon>
        <taxon>Noviluteimonas</taxon>
    </lineage>
</organism>
<gene>
    <name evidence="2" type="ORF">LF41_2173</name>
</gene>
<protein>
    <submittedName>
        <fullName evidence="2">Uncharacterized protein</fullName>
    </submittedName>
</protein>